<feature type="transmembrane region" description="Helical" evidence="6">
    <location>
        <begin position="559"/>
        <end position="582"/>
    </location>
</feature>
<evidence type="ECO:0000256" key="2">
    <source>
        <dbReference type="ARBA" id="ARBA00022676"/>
    </source>
</evidence>
<keyword evidence="4 6" id="KW-1133">Transmembrane helix</keyword>
<feature type="transmembrane region" description="Helical" evidence="6">
    <location>
        <begin position="59"/>
        <end position="79"/>
    </location>
</feature>
<dbReference type="GO" id="GO:0030428">
    <property type="term" value="C:cell septum"/>
    <property type="evidence" value="ECO:0007669"/>
    <property type="project" value="TreeGrafter"/>
</dbReference>
<dbReference type="InterPro" id="IPR004835">
    <property type="entry name" value="Chitin_synth"/>
</dbReference>
<dbReference type="GO" id="GO:0016020">
    <property type="term" value="C:membrane"/>
    <property type="evidence" value="ECO:0007669"/>
    <property type="project" value="UniProtKB-SubCell"/>
</dbReference>
<accession>A0A6C0AM23</accession>
<dbReference type="Pfam" id="PF03142">
    <property type="entry name" value="Chitin_synth_2"/>
    <property type="match status" value="1"/>
</dbReference>
<feature type="transmembrane region" description="Helical" evidence="6">
    <location>
        <begin position="99"/>
        <end position="118"/>
    </location>
</feature>
<feature type="transmembrane region" description="Helical" evidence="6">
    <location>
        <begin position="519"/>
        <end position="539"/>
    </location>
</feature>
<comment type="subcellular location">
    <subcellularLocation>
        <location evidence="1">Membrane</location>
        <topology evidence="1">Multi-pass membrane protein</topology>
    </subcellularLocation>
</comment>
<reference evidence="7" key="1">
    <citation type="journal article" date="2020" name="Nature">
        <title>Giant virus diversity and host interactions through global metagenomics.</title>
        <authorList>
            <person name="Schulz F."/>
            <person name="Roux S."/>
            <person name="Paez-Espino D."/>
            <person name="Jungbluth S."/>
            <person name="Walsh D.A."/>
            <person name="Denef V.J."/>
            <person name="McMahon K.D."/>
            <person name="Konstantinidis K.T."/>
            <person name="Eloe-Fadrosh E.A."/>
            <person name="Kyrpides N.C."/>
            <person name="Woyke T."/>
        </authorList>
    </citation>
    <scope>NUCLEOTIDE SEQUENCE</scope>
    <source>
        <strain evidence="7">GVMAG-S-1091796-13</strain>
    </source>
</reference>
<feature type="transmembrane region" description="Helical" evidence="6">
    <location>
        <begin position="463"/>
        <end position="482"/>
    </location>
</feature>
<name>A0A6C0AM23_9ZZZZ</name>
<keyword evidence="5 6" id="KW-0472">Membrane</keyword>
<protein>
    <recommendedName>
        <fullName evidence="8">Chitin synthase</fullName>
    </recommendedName>
</protein>
<evidence type="ECO:0008006" key="8">
    <source>
        <dbReference type="Google" id="ProtNLM"/>
    </source>
</evidence>
<evidence type="ECO:0000256" key="3">
    <source>
        <dbReference type="ARBA" id="ARBA00022692"/>
    </source>
</evidence>
<keyword evidence="2" id="KW-0808">Transferase</keyword>
<dbReference type="GO" id="GO:0006031">
    <property type="term" value="P:chitin biosynthetic process"/>
    <property type="evidence" value="ECO:0007669"/>
    <property type="project" value="TreeGrafter"/>
</dbReference>
<dbReference type="PANTHER" id="PTHR22914:SF41">
    <property type="entry name" value="CHITIN SYNTHASE 7"/>
    <property type="match status" value="1"/>
</dbReference>
<dbReference type="SUPFAM" id="SSF53448">
    <property type="entry name" value="Nucleotide-diphospho-sugar transferases"/>
    <property type="match status" value="1"/>
</dbReference>
<evidence type="ECO:0000256" key="5">
    <source>
        <dbReference type="ARBA" id="ARBA00023136"/>
    </source>
</evidence>
<dbReference type="EMBL" id="MN740714">
    <property type="protein sequence ID" value="QHS80500.1"/>
    <property type="molecule type" value="Genomic_DNA"/>
</dbReference>
<feature type="transmembrane region" description="Helical" evidence="6">
    <location>
        <begin position="124"/>
        <end position="149"/>
    </location>
</feature>
<keyword evidence="2" id="KW-0328">Glycosyltransferase</keyword>
<dbReference type="PANTHER" id="PTHR22914">
    <property type="entry name" value="CHITIN SYNTHASE"/>
    <property type="match status" value="1"/>
</dbReference>
<sequence>MLKLSVSTESTVSTESSVPTVSSVSSVSTELSVPTESSVSFGLLDTSVSSIKTLTGAEIAALAIGLSIFVIITGIFFGLFYSDNKNKVVSNKVFLLKKWMFIFGIVLLNAMGCVLVYYTRSLQVILYIILILKSNDILMSVMFICNMIYKAIKGDSEPNFGQSEDVEKIVAFVPVCKERLEQVEQTIDSLISNKLGSNYLLTTVISDGHNDYSDIFTSITKENNGVYKSWNGDQVNVKITYGQRNNKPMILIRKYKNLGKKDSIILFNDIFNHERYNLTIENRSLKEDILSNIVDLFGVNRFNYIYGTDGDTIVSDTNLMYLLDTMKRRDATACCGIVNVNEAYGNFFWNLTQNYQYLYGQFMRRTNEDLFNQVLCLPGCNTMYKIENSCAESMTLYSEMTQQDNLIKSSVQNIGTDRRFTGSLIYTNSTAKIVMDTRAHVYTISPDSFKSYINQRKRWCNNMYFNSLVNIIAPNINFVLRFFNFINVLRLSLIYFRLFNTLYFIYLLSAFYDKKILDLLPYIVILVFPVFCFMIYSLFNSHLRNQYHKLLLSVVFNKIFTFFTTVIIFTVMLYHIGMYSWVTHDYKKNNRRSQIEMTIIN</sequence>
<dbReference type="InterPro" id="IPR029044">
    <property type="entry name" value="Nucleotide-diphossugar_trans"/>
</dbReference>
<dbReference type="GO" id="GO:0071944">
    <property type="term" value="C:cell periphery"/>
    <property type="evidence" value="ECO:0007669"/>
    <property type="project" value="TreeGrafter"/>
</dbReference>
<organism evidence="7">
    <name type="scientific">viral metagenome</name>
    <dbReference type="NCBI Taxonomy" id="1070528"/>
    <lineage>
        <taxon>unclassified sequences</taxon>
        <taxon>metagenomes</taxon>
        <taxon>organismal metagenomes</taxon>
    </lineage>
</organism>
<evidence type="ECO:0000256" key="1">
    <source>
        <dbReference type="ARBA" id="ARBA00004141"/>
    </source>
</evidence>
<dbReference type="GO" id="GO:0004100">
    <property type="term" value="F:chitin synthase activity"/>
    <property type="evidence" value="ECO:0007669"/>
    <property type="project" value="InterPro"/>
</dbReference>
<evidence type="ECO:0000256" key="6">
    <source>
        <dbReference type="SAM" id="Phobius"/>
    </source>
</evidence>
<keyword evidence="3 6" id="KW-0812">Transmembrane</keyword>
<dbReference type="AlphaFoldDB" id="A0A6C0AM23"/>
<evidence type="ECO:0000256" key="4">
    <source>
        <dbReference type="ARBA" id="ARBA00022989"/>
    </source>
</evidence>
<feature type="transmembrane region" description="Helical" evidence="6">
    <location>
        <begin position="494"/>
        <end position="512"/>
    </location>
</feature>
<proteinExistence type="predicted"/>
<evidence type="ECO:0000313" key="7">
    <source>
        <dbReference type="EMBL" id="QHS80500.1"/>
    </source>
</evidence>